<dbReference type="NCBIfam" id="TIGR00587">
    <property type="entry name" value="nfo"/>
    <property type="match status" value="1"/>
</dbReference>
<dbReference type="PROSITE" id="PS00730">
    <property type="entry name" value="AP_NUCLEASE_F2_2"/>
    <property type="match status" value="1"/>
</dbReference>
<dbReference type="NCBIfam" id="NF002199">
    <property type="entry name" value="PRK01060.1-4"/>
    <property type="match status" value="1"/>
</dbReference>
<dbReference type="InterPro" id="IPR018246">
    <property type="entry name" value="AP_endonuc_F2_Zn_BS"/>
</dbReference>
<dbReference type="PROSITE" id="PS51432">
    <property type="entry name" value="AP_NUCLEASE_F2_4"/>
    <property type="match status" value="1"/>
</dbReference>
<keyword evidence="6" id="KW-0378">Hydrolase</keyword>
<keyword evidence="5" id="KW-0227">DNA damage</keyword>
<dbReference type="GO" id="GO:0003677">
    <property type="term" value="F:DNA binding"/>
    <property type="evidence" value="ECO:0007669"/>
    <property type="project" value="InterPro"/>
</dbReference>
<dbReference type="SMART" id="SM00518">
    <property type="entry name" value="AP2Ec"/>
    <property type="match status" value="1"/>
</dbReference>
<dbReference type="SUPFAM" id="SSF51658">
    <property type="entry name" value="Xylose isomerase-like"/>
    <property type="match status" value="1"/>
</dbReference>
<keyword evidence="8" id="KW-0234">DNA repair</keyword>
<keyword evidence="10" id="KW-0540">Nuclease</keyword>
<reference evidence="10 11" key="1">
    <citation type="journal article" date="2020" name="Genome Biol. Evol.">
        <title>Comparative genomics of strictly vertically transmitted, feminizing microsporidia endosymbionts of amphipod crustaceans.</title>
        <authorList>
            <person name="Cormier A."/>
            <person name="Chebbi M.A."/>
            <person name="Giraud I."/>
            <person name="Wattier R."/>
            <person name="Teixeira M."/>
            <person name="Gilbert C."/>
            <person name="Rigaud T."/>
            <person name="Cordaux R."/>
        </authorList>
    </citation>
    <scope>NUCLEOTIDE SEQUENCE [LARGE SCALE GENOMIC DNA]</scope>
    <source>
        <strain evidence="10 11">Ou3-Ou53</strain>
    </source>
</reference>
<comment type="caution">
    <text evidence="10">The sequence shown here is derived from an EMBL/GenBank/DDBJ whole genome shotgun (WGS) entry which is preliminary data.</text>
</comment>
<dbReference type="PANTHER" id="PTHR21445">
    <property type="entry name" value="ENDONUCLEASE IV ENDODEOXYRIBONUCLEASE IV"/>
    <property type="match status" value="1"/>
</dbReference>
<dbReference type="FunFam" id="3.20.20.150:FF:000001">
    <property type="entry name" value="Probable endonuclease 4"/>
    <property type="match status" value="1"/>
</dbReference>
<evidence type="ECO:0000256" key="4">
    <source>
        <dbReference type="ARBA" id="ARBA00022723"/>
    </source>
</evidence>
<dbReference type="Pfam" id="PF01261">
    <property type="entry name" value="AP_endonuc_2"/>
    <property type="match status" value="1"/>
</dbReference>
<dbReference type="Gene3D" id="3.20.20.150">
    <property type="entry name" value="Divalent-metal-dependent TIM barrel enzymes"/>
    <property type="match status" value="1"/>
</dbReference>
<gene>
    <name evidence="10" type="primary">nfo</name>
    <name evidence="10" type="ORF">NGRA_2072</name>
</gene>
<dbReference type="GO" id="GO:0006284">
    <property type="term" value="P:base-excision repair"/>
    <property type="evidence" value="ECO:0007669"/>
    <property type="project" value="TreeGrafter"/>
</dbReference>
<keyword evidence="11" id="KW-1185">Reference proteome</keyword>
<dbReference type="OrthoDB" id="7663182at2759"/>
<protein>
    <recommendedName>
        <fullName evidence="3">Apurinic-apyrimidinic endonuclease 1</fullName>
    </recommendedName>
</protein>
<dbReference type="CDD" id="cd00019">
    <property type="entry name" value="AP2Ec"/>
    <property type="match status" value="1"/>
</dbReference>
<evidence type="ECO:0000256" key="8">
    <source>
        <dbReference type="ARBA" id="ARBA00023204"/>
    </source>
</evidence>
<dbReference type="GO" id="GO:0008270">
    <property type="term" value="F:zinc ion binding"/>
    <property type="evidence" value="ECO:0007669"/>
    <property type="project" value="InterPro"/>
</dbReference>
<dbReference type="InterPro" id="IPR036237">
    <property type="entry name" value="Xyl_isomerase-like_sf"/>
</dbReference>
<feature type="domain" description="Xylose isomerase-like TIM barrel" evidence="9">
    <location>
        <begin position="22"/>
        <end position="271"/>
    </location>
</feature>
<evidence type="ECO:0000256" key="3">
    <source>
        <dbReference type="ARBA" id="ARBA00021759"/>
    </source>
</evidence>
<dbReference type="PROSITE" id="PS00729">
    <property type="entry name" value="AP_NUCLEASE_F2_1"/>
    <property type="match status" value="1"/>
</dbReference>
<dbReference type="HAMAP" id="MF_00152">
    <property type="entry name" value="Nfo"/>
    <property type="match status" value="1"/>
</dbReference>
<name>A0A9P6GXP0_9MICR</name>
<dbReference type="AlphaFoldDB" id="A0A9P6GXP0"/>
<comment type="cofactor">
    <cofactor evidence="1">
        <name>Zn(2+)</name>
        <dbReference type="ChEBI" id="CHEBI:29105"/>
    </cofactor>
</comment>
<dbReference type="PANTHER" id="PTHR21445:SF0">
    <property type="entry name" value="APURINIC-APYRIMIDINIC ENDONUCLEASE"/>
    <property type="match status" value="1"/>
</dbReference>
<accession>A0A9P6GXP0</accession>
<dbReference type="PROSITE" id="PS00731">
    <property type="entry name" value="AP_NUCLEASE_F2_3"/>
    <property type="match status" value="1"/>
</dbReference>
<evidence type="ECO:0000256" key="1">
    <source>
        <dbReference type="ARBA" id="ARBA00001947"/>
    </source>
</evidence>
<keyword evidence="10" id="KW-0255">Endonuclease</keyword>
<dbReference type="GO" id="GO:0003906">
    <property type="term" value="F:DNA-(apurinic or apyrimidinic site) endonuclease activity"/>
    <property type="evidence" value="ECO:0007669"/>
    <property type="project" value="TreeGrafter"/>
</dbReference>
<keyword evidence="7" id="KW-0862">Zinc</keyword>
<sequence>MAKLIGAHLSISKGIYKIQAEMERIGAKCCAMFLKNQKRYLASPYKTEDIKKFHKEVVQPDLIVPHGSYLINLGNPEKITQSYDCFIDDLKRCGSLGIGLYNIHPGSDVTKMGQKCLEHIAEYLNKAIEEVPGITILLENMAGQGNVVCSKFEQIATIISLIEDKTRIGVCLDTCHMFGAGYDIRTRDKFEKVMEEFDRTIGLNYLKAVHLNDSKEPLGSRKDRHECIGKGLIGLEAFKFIMNSKIFEDVPMILETPEVDLYEEEIRLLYSLIEE</sequence>
<proteinExistence type="inferred from homology"/>
<comment type="similarity">
    <text evidence="2">Belongs to the AP endonuclease 2 family.</text>
</comment>
<evidence type="ECO:0000259" key="9">
    <source>
        <dbReference type="Pfam" id="PF01261"/>
    </source>
</evidence>
<dbReference type="InterPro" id="IPR001719">
    <property type="entry name" value="AP_endonuc_2"/>
</dbReference>
<organism evidence="10 11">
    <name type="scientific">Nosema granulosis</name>
    <dbReference type="NCBI Taxonomy" id="83296"/>
    <lineage>
        <taxon>Eukaryota</taxon>
        <taxon>Fungi</taxon>
        <taxon>Fungi incertae sedis</taxon>
        <taxon>Microsporidia</taxon>
        <taxon>Nosematidae</taxon>
        <taxon>Nosema</taxon>
    </lineage>
</organism>
<dbReference type="Proteomes" id="UP000740883">
    <property type="component" value="Unassembled WGS sequence"/>
</dbReference>
<evidence type="ECO:0000256" key="5">
    <source>
        <dbReference type="ARBA" id="ARBA00022763"/>
    </source>
</evidence>
<evidence type="ECO:0000256" key="2">
    <source>
        <dbReference type="ARBA" id="ARBA00005340"/>
    </source>
</evidence>
<evidence type="ECO:0000256" key="6">
    <source>
        <dbReference type="ARBA" id="ARBA00022801"/>
    </source>
</evidence>
<dbReference type="InterPro" id="IPR013022">
    <property type="entry name" value="Xyl_isomerase-like_TIM-brl"/>
</dbReference>
<evidence type="ECO:0000313" key="10">
    <source>
        <dbReference type="EMBL" id="KAF9762366.1"/>
    </source>
</evidence>
<keyword evidence="4" id="KW-0479">Metal-binding</keyword>
<dbReference type="EMBL" id="SBJO01000182">
    <property type="protein sequence ID" value="KAF9762366.1"/>
    <property type="molecule type" value="Genomic_DNA"/>
</dbReference>
<evidence type="ECO:0000256" key="7">
    <source>
        <dbReference type="ARBA" id="ARBA00022833"/>
    </source>
</evidence>
<dbReference type="GO" id="GO:0008081">
    <property type="term" value="F:phosphoric diester hydrolase activity"/>
    <property type="evidence" value="ECO:0007669"/>
    <property type="project" value="TreeGrafter"/>
</dbReference>
<evidence type="ECO:0000313" key="11">
    <source>
        <dbReference type="Proteomes" id="UP000740883"/>
    </source>
</evidence>